<keyword evidence="6" id="KW-0175">Coiled coil</keyword>
<dbReference type="Pfam" id="PF08443">
    <property type="entry name" value="RimK"/>
    <property type="match status" value="1"/>
</dbReference>
<dbReference type="SUPFAM" id="SSF56059">
    <property type="entry name" value="Glutathione synthetase ATP-binding domain-like"/>
    <property type="match status" value="1"/>
</dbReference>
<evidence type="ECO:0000256" key="1">
    <source>
        <dbReference type="ARBA" id="ARBA00015991"/>
    </source>
</evidence>
<dbReference type="Gene3D" id="3.30.470.20">
    <property type="entry name" value="ATP-grasp fold, B domain"/>
    <property type="match status" value="2"/>
</dbReference>
<evidence type="ECO:0000313" key="10">
    <source>
        <dbReference type="Proteomes" id="UP000790580"/>
    </source>
</evidence>
<sequence>MQSNEVKWLPHLEGAVPTEGYGKKLSAYTIALEGWRRGLSLKFFTITGDENNLKYRYSLSNNVREHKFESSKGDKVSEEAFLICDNKHLTKEYLSKAGVPVPRGRRFEENVEDQEVINYAESLGFPLVLKPIDANGGKGVFANIKDISEFKEALDHVRHELNYLDVIVEEFKPGDEYRIIVLEERVIGALNRIPANVVGDGENTIKQLIDIKNKYRKNNPHLKSRPIKIDKELEHVLELSGYNLQSVPKTGERVFLRLTSNLSTGGDSVDITDELSPKLKEIAINATKAIPGLGVSGLDIIVNEDKTDGVVIEANTRPGFGGHLFPMIGEPRDLPKEIIDYYFPETKEVEKTGLYFDFDTILDPLKSRSVKELLISPAPLGKLYGRKIIISGKVQNMGYRKWIRKQVLNNNLHGYTECLDNGDLEVVITGPNKGEVKNVSKIIIGGNEKAEISGYKEEEWNKPVKIGFEIKKSKPEELIELEKELDRLETEKAKLNKKYTNIVNSRIWRYTSPVRLLLDNLKKIKND</sequence>
<evidence type="ECO:0000313" key="9">
    <source>
        <dbReference type="EMBL" id="MBU9722716.1"/>
    </source>
</evidence>
<name>A0ABS6JX97_9BACI</name>
<dbReference type="PROSITE" id="PS50975">
    <property type="entry name" value="ATP_GRASP"/>
    <property type="match status" value="1"/>
</dbReference>
<comment type="similarity">
    <text evidence="5">Belongs to the acylphosphatase family.</text>
</comment>
<keyword evidence="3" id="KW-0547">Nucleotide-binding</keyword>
<dbReference type="PANTHER" id="PTHR21621:SF0">
    <property type="entry name" value="BETA-CITRYLGLUTAMATE SYNTHASE B-RELATED"/>
    <property type="match status" value="1"/>
</dbReference>
<comment type="caution">
    <text evidence="4">Lacks conserved residue(s) required for the propagation of feature annotation.</text>
</comment>
<dbReference type="SUPFAM" id="SSF54975">
    <property type="entry name" value="Acylphosphatase/BLUF domain-like"/>
    <property type="match status" value="1"/>
</dbReference>
<evidence type="ECO:0000259" key="8">
    <source>
        <dbReference type="PROSITE" id="PS51160"/>
    </source>
</evidence>
<dbReference type="InterPro" id="IPR011761">
    <property type="entry name" value="ATP-grasp"/>
</dbReference>
<dbReference type="Pfam" id="PF00708">
    <property type="entry name" value="Acylphosphatase"/>
    <property type="match status" value="1"/>
</dbReference>
<gene>
    <name evidence="9" type="ORF">KS407_14965</name>
</gene>
<evidence type="ECO:0000256" key="3">
    <source>
        <dbReference type="PROSITE-ProRule" id="PRU00409"/>
    </source>
</evidence>
<evidence type="ECO:0000256" key="6">
    <source>
        <dbReference type="SAM" id="Coils"/>
    </source>
</evidence>
<dbReference type="Proteomes" id="UP000790580">
    <property type="component" value="Unassembled WGS sequence"/>
</dbReference>
<feature type="domain" description="ATP-grasp" evidence="7">
    <location>
        <begin position="91"/>
        <end position="343"/>
    </location>
</feature>
<dbReference type="InterPro" id="IPR001792">
    <property type="entry name" value="Acylphosphatase-like_dom"/>
</dbReference>
<organism evidence="9 10">
    <name type="scientific">Evansella alkalicola</name>
    <dbReference type="NCBI Taxonomy" id="745819"/>
    <lineage>
        <taxon>Bacteria</taxon>
        <taxon>Bacillati</taxon>
        <taxon>Bacillota</taxon>
        <taxon>Bacilli</taxon>
        <taxon>Bacillales</taxon>
        <taxon>Bacillaceae</taxon>
        <taxon>Evansella</taxon>
    </lineage>
</organism>
<dbReference type="PANTHER" id="PTHR21621">
    <property type="entry name" value="RIBOSOMAL PROTEIN S6 MODIFICATION PROTEIN"/>
    <property type="match status" value="1"/>
</dbReference>
<evidence type="ECO:0000256" key="4">
    <source>
        <dbReference type="PROSITE-ProRule" id="PRU00520"/>
    </source>
</evidence>
<dbReference type="EMBL" id="JAHQCR010000058">
    <property type="protein sequence ID" value="MBU9722716.1"/>
    <property type="molecule type" value="Genomic_DNA"/>
</dbReference>
<keyword evidence="10" id="KW-1185">Reference proteome</keyword>
<dbReference type="GO" id="GO:0003998">
    <property type="term" value="F:acylphosphatase activity"/>
    <property type="evidence" value="ECO:0007669"/>
    <property type="project" value="UniProtKB-EC"/>
</dbReference>
<dbReference type="PROSITE" id="PS51160">
    <property type="entry name" value="ACYLPHOSPHATASE_3"/>
    <property type="match status" value="1"/>
</dbReference>
<reference evidence="9 10" key="1">
    <citation type="submission" date="2021-06" db="EMBL/GenBank/DDBJ databases">
        <title>Bacillus sp. RD4P76, an endophyte from a halophyte.</title>
        <authorList>
            <person name="Sun J.-Q."/>
        </authorList>
    </citation>
    <scope>NUCLEOTIDE SEQUENCE [LARGE SCALE GENOMIC DNA]</scope>
    <source>
        <strain evidence="9 10">JCM 17098</strain>
    </source>
</reference>
<evidence type="ECO:0000256" key="2">
    <source>
        <dbReference type="ARBA" id="ARBA00032904"/>
    </source>
</evidence>
<keyword evidence="3" id="KW-0067">ATP-binding</keyword>
<dbReference type="InterPro" id="IPR036046">
    <property type="entry name" value="Acylphosphatase-like_dom_sf"/>
</dbReference>
<protein>
    <recommendedName>
        <fullName evidence="1">Acylphosphatase</fullName>
    </recommendedName>
    <alternativeName>
        <fullName evidence="2">Acylphosphate phosphohydrolase</fullName>
    </alternativeName>
</protein>
<feature type="coiled-coil region" evidence="6">
    <location>
        <begin position="471"/>
        <end position="505"/>
    </location>
</feature>
<dbReference type="RefSeq" id="WP_088076554.1">
    <property type="nucleotide sequence ID" value="NZ_JAHQCR010000058.1"/>
</dbReference>
<evidence type="ECO:0000259" key="7">
    <source>
        <dbReference type="PROSITE" id="PS50975"/>
    </source>
</evidence>
<accession>A0ABS6JX97</accession>
<evidence type="ECO:0000256" key="5">
    <source>
        <dbReference type="RuleBase" id="RU004168"/>
    </source>
</evidence>
<feature type="domain" description="Acylphosphatase-like" evidence="8">
    <location>
        <begin position="385"/>
        <end position="472"/>
    </location>
</feature>
<proteinExistence type="inferred from homology"/>
<keyword evidence="9" id="KW-0378">Hydrolase</keyword>
<dbReference type="Gene3D" id="3.30.70.100">
    <property type="match status" value="1"/>
</dbReference>
<comment type="caution">
    <text evidence="9">The sequence shown here is derived from an EMBL/GenBank/DDBJ whole genome shotgun (WGS) entry which is preliminary data.</text>
</comment>
<dbReference type="InterPro" id="IPR013651">
    <property type="entry name" value="ATP-grasp_RimK-type"/>
</dbReference>